<dbReference type="InterPro" id="IPR050273">
    <property type="entry name" value="GppA/Ppx_hydrolase"/>
</dbReference>
<keyword evidence="4" id="KW-1185">Reference proteome</keyword>
<dbReference type="CDD" id="cd24052">
    <property type="entry name" value="ASKHA_NBD_HpPPX-GppA-like"/>
    <property type="match status" value="1"/>
</dbReference>
<dbReference type="Proteomes" id="UP000198817">
    <property type="component" value="Unassembled WGS sequence"/>
</dbReference>
<dbReference type="PANTHER" id="PTHR30005">
    <property type="entry name" value="EXOPOLYPHOSPHATASE"/>
    <property type="match status" value="1"/>
</dbReference>
<evidence type="ECO:0000256" key="1">
    <source>
        <dbReference type="ARBA" id="ARBA00007125"/>
    </source>
</evidence>
<dbReference type="InterPro" id="IPR043129">
    <property type="entry name" value="ATPase_NBD"/>
</dbReference>
<name>A0A1I7EUY3_9FIRM</name>
<protein>
    <submittedName>
        <fullName evidence="3">Exopolyphosphatase / guanosine-5'-triphosphate,3'-diphosphate pyrophosphatase</fullName>
    </submittedName>
</protein>
<dbReference type="SUPFAM" id="SSF53067">
    <property type="entry name" value="Actin-like ATPase domain"/>
    <property type="match status" value="2"/>
</dbReference>
<dbReference type="AlphaFoldDB" id="A0A1I7EUY3"/>
<evidence type="ECO:0000313" key="4">
    <source>
        <dbReference type="Proteomes" id="UP000198817"/>
    </source>
</evidence>
<dbReference type="Gene3D" id="3.30.420.40">
    <property type="match status" value="1"/>
</dbReference>
<feature type="domain" description="Ppx/GppA phosphatase N-terminal" evidence="2">
    <location>
        <begin position="23"/>
        <end position="307"/>
    </location>
</feature>
<dbReference type="STRING" id="155865.SAMN05216515_1024"/>
<reference evidence="3 4" key="1">
    <citation type="submission" date="2016-10" db="EMBL/GenBank/DDBJ databases">
        <authorList>
            <person name="de Groot N.N."/>
        </authorList>
    </citation>
    <scope>NUCLEOTIDE SEQUENCE [LARGE SCALE GENOMIC DNA]</scope>
    <source>
        <strain evidence="3 4">KHGC13</strain>
    </source>
</reference>
<comment type="similarity">
    <text evidence="1">Belongs to the GppA/Ppx family.</text>
</comment>
<evidence type="ECO:0000259" key="2">
    <source>
        <dbReference type="Pfam" id="PF02541"/>
    </source>
</evidence>
<dbReference type="OrthoDB" id="9807195at2"/>
<dbReference type="EMBL" id="FPBT01000001">
    <property type="protein sequence ID" value="SFU27737.1"/>
    <property type="molecule type" value="Genomic_DNA"/>
</dbReference>
<organism evidence="3 4">
    <name type="scientific">Eubacterium pyruvativorans</name>
    <dbReference type="NCBI Taxonomy" id="155865"/>
    <lineage>
        <taxon>Bacteria</taxon>
        <taxon>Bacillati</taxon>
        <taxon>Bacillota</taxon>
        <taxon>Clostridia</taxon>
        <taxon>Eubacteriales</taxon>
        <taxon>Eubacteriaceae</taxon>
        <taxon>Eubacterium</taxon>
    </lineage>
</organism>
<dbReference type="GO" id="GO:0006357">
    <property type="term" value="P:regulation of transcription by RNA polymerase II"/>
    <property type="evidence" value="ECO:0007669"/>
    <property type="project" value="TreeGrafter"/>
</dbReference>
<dbReference type="RefSeq" id="WP_090468971.1">
    <property type="nucleotide sequence ID" value="NZ_FOWF01000002.1"/>
</dbReference>
<dbReference type="PANTHER" id="PTHR30005:SF0">
    <property type="entry name" value="RETROGRADE REGULATION PROTEIN 2"/>
    <property type="match status" value="1"/>
</dbReference>
<evidence type="ECO:0000313" key="3">
    <source>
        <dbReference type="EMBL" id="SFU27737.1"/>
    </source>
</evidence>
<proteinExistence type="inferred from homology"/>
<accession>A0A1I7EUY3</accession>
<gene>
    <name evidence="3" type="ORF">SAMN05216508_1014</name>
</gene>
<dbReference type="InterPro" id="IPR003695">
    <property type="entry name" value="Ppx_GppA_N"/>
</dbReference>
<dbReference type="Pfam" id="PF02541">
    <property type="entry name" value="Ppx-GppA"/>
    <property type="match status" value="1"/>
</dbReference>
<dbReference type="Gene3D" id="3.30.420.150">
    <property type="entry name" value="Exopolyphosphatase. Domain 2"/>
    <property type="match status" value="1"/>
</dbReference>
<sequence>MYGIIDIGSNTIRLVIYDVEKAEHGYEISRIMNKKYTASLAGYITKKGKMSSAGIQCASDILCALQAITESIRLEKVYVFATASFRNVTNTDEVLRRTEAASGFKIQILSGEEEAACGFYGLMSEVRHAHKGREISSGMQIDLGGGSTEIVRFQDHRILKSLSLPIGSLNLYERFVDGILPTASEIKQIRKYVTKQLNESGISSKSDSGLLCCEGGTARALKKLIDAAFPENAGHTFYNTQYLNEWEKYYLQNPEKCQRDILKINPERVHTIIPGAVAIQCVSDHFNRSRIMTVRSGVREGYLLSQLCGLQADPSAADFIN</sequence>